<feature type="transmembrane region" description="Helical" evidence="1">
    <location>
        <begin position="101"/>
        <end position="122"/>
    </location>
</feature>
<sequence>MKKFMMKAWVVYIQAFFYSVAGLNHFLNPDFYLPLIPEYLPNHGLINLIAGFIEILLGLGILFKNSRKWAGYGIVVMLISFIPSHIYIIQIGGCVGGGLCVPLWIAWVRLLFIHPLLLIWAISLTHFRFDFR</sequence>
<evidence type="ECO:0000313" key="3">
    <source>
        <dbReference type="Proteomes" id="UP000073816"/>
    </source>
</evidence>
<reference evidence="2 3" key="2">
    <citation type="journal article" date="2016" name="Genome Announc.">
        <title>Complete Genome Sequence of Algoriphagus sp. Strain M8-2, Isolated from a Brackish Lake.</title>
        <authorList>
            <person name="Muraguchi Y."/>
            <person name="Kushimoto K."/>
            <person name="Ohtsubo Y."/>
            <person name="Suzuki T."/>
            <person name="Dohra H."/>
            <person name="Kimbara K."/>
            <person name="Shintani M."/>
        </authorList>
    </citation>
    <scope>NUCLEOTIDE SEQUENCE [LARGE SCALE GENOMIC DNA]</scope>
    <source>
        <strain evidence="2 3">M8-2</strain>
    </source>
</reference>
<evidence type="ECO:0000256" key="1">
    <source>
        <dbReference type="SAM" id="Phobius"/>
    </source>
</evidence>
<feature type="transmembrane region" description="Helical" evidence="1">
    <location>
        <begin position="70"/>
        <end position="89"/>
    </location>
</feature>
<protein>
    <recommendedName>
        <fullName evidence="4">DoxX family protein</fullName>
    </recommendedName>
</protein>
<dbReference type="OrthoDB" id="327939at2"/>
<name>A0A142ENW3_9BACT</name>
<keyword evidence="3" id="KW-1185">Reference proteome</keyword>
<dbReference type="PATRIC" id="fig|1727163.4.peg.2151"/>
<organism evidence="2 3">
    <name type="scientific">Algoriphagus sanaruensis</name>
    <dbReference type="NCBI Taxonomy" id="1727163"/>
    <lineage>
        <taxon>Bacteria</taxon>
        <taxon>Pseudomonadati</taxon>
        <taxon>Bacteroidota</taxon>
        <taxon>Cytophagia</taxon>
        <taxon>Cytophagales</taxon>
        <taxon>Cyclobacteriaceae</taxon>
        <taxon>Algoriphagus</taxon>
    </lineage>
</organism>
<feature type="transmembrane region" description="Helical" evidence="1">
    <location>
        <begin position="45"/>
        <end position="63"/>
    </location>
</feature>
<dbReference type="PANTHER" id="PTHR36974">
    <property type="entry name" value="MEMBRANE PROTEIN-RELATED"/>
    <property type="match status" value="1"/>
</dbReference>
<dbReference type="KEGG" id="alm:AO498_10290"/>
<dbReference type="STRING" id="1727163.AO498_10290"/>
<keyword evidence="1" id="KW-0472">Membrane</keyword>
<keyword evidence="1" id="KW-0812">Transmembrane</keyword>
<dbReference type="AlphaFoldDB" id="A0A142ENW3"/>
<dbReference type="RefSeq" id="WP_067546975.1">
    <property type="nucleotide sequence ID" value="NZ_CP012836.1"/>
</dbReference>
<proteinExistence type="predicted"/>
<dbReference type="PANTHER" id="PTHR36974:SF1">
    <property type="entry name" value="DOXX FAMILY MEMBRANE PROTEIN"/>
    <property type="match status" value="1"/>
</dbReference>
<reference evidence="3" key="1">
    <citation type="submission" date="2015-09" db="EMBL/GenBank/DDBJ databases">
        <title>Complete sequence of Algoriphagus sp. M8-2.</title>
        <authorList>
            <person name="Shintani M."/>
        </authorList>
    </citation>
    <scope>NUCLEOTIDE SEQUENCE [LARGE SCALE GENOMIC DNA]</scope>
    <source>
        <strain evidence="3">M8-2</strain>
    </source>
</reference>
<keyword evidence="1" id="KW-1133">Transmembrane helix</keyword>
<accession>A0A142ENW3</accession>
<dbReference type="EMBL" id="CP012836">
    <property type="protein sequence ID" value="AMQ56818.1"/>
    <property type="molecule type" value="Genomic_DNA"/>
</dbReference>
<dbReference type="Proteomes" id="UP000073816">
    <property type="component" value="Chromosome"/>
</dbReference>
<evidence type="ECO:0000313" key="2">
    <source>
        <dbReference type="EMBL" id="AMQ56818.1"/>
    </source>
</evidence>
<gene>
    <name evidence="2" type="ORF">AO498_10290</name>
</gene>
<evidence type="ECO:0008006" key="4">
    <source>
        <dbReference type="Google" id="ProtNLM"/>
    </source>
</evidence>